<evidence type="ECO:0000313" key="1">
    <source>
        <dbReference type="EMBL" id="KZV49930.1"/>
    </source>
</evidence>
<dbReference type="EMBL" id="KQ992627">
    <property type="protein sequence ID" value="KZV49930.1"/>
    <property type="molecule type" value="Genomic_DNA"/>
</dbReference>
<reference evidence="1 2" key="1">
    <citation type="journal article" date="2015" name="Proc. Natl. Acad. Sci. U.S.A.">
        <title>The resurrection genome of Boea hygrometrica: A blueprint for survival of dehydration.</title>
        <authorList>
            <person name="Xiao L."/>
            <person name="Yang G."/>
            <person name="Zhang L."/>
            <person name="Yang X."/>
            <person name="Zhao S."/>
            <person name="Ji Z."/>
            <person name="Zhou Q."/>
            <person name="Hu M."/>
            <person name="Wang Y."/>
            <person name="Chen M."/>
            <person name="Xu Y."/>
            <person name="Jin H."/>
            <person name="Xiao X."/>
            <person name="Hu G."/>
            <person name="Bao F."/>
            <person name="Hu Y."/>
            <person name="Wan P."/>
            <person name="Li L."/>
            <person name="Deng X."/>
            <person name="Kuang T."/>
            <person name="Xiang C."/>
            <person name="Zhu J.K."/>
            <person name="Oliver M.J."/>
            <person name="He Y."/>
        </authorList>
    </citation>
    <scope>NUCLEOTIDE SEQUENCE [LARGE SCALE GENOMIC DNA]</scope>
    <source>
        <strain evidence="2">cv. XS01</strain>
    </source>
</reference>
<keyword evidence="2" id="KW-1185">Reference proteome</keyword>
<dbReference type="AlphaFoldDB" id="A0A2Z7CS71"/>
<accession>A0A2Z7CS71</accession>
<protein>
    <submittedName>
        <fullName evidence="1">Uncharacterized protein</fullName>
    </submittedName>
</protein>
<organism evidence="1 2">
    <name type="scientific">Dorcoceras hygrometricum</name>
    <dbReference type="NCBI Taxonomy" id="472368"/>
    <lineage>
        <taxon>Eukaryota</taxon>
        <taxon>Viridiplantae</taxon>
        <taxon>Streptophyta</taxon>
        <taxon>Embryophyta</taxon>
        <taxon>Tracheophyta</taxon>
        <taxon>Spermatophyta</taxon>
        <taxon>Magnoliopsida</taxon>
        <taxon>eudicotyledons</taxon>
        <taxon>Gunneridae</taxon>
        <taxon>Pentapetalae</taxon>
        <taxon>asterids</taxon>
        <taxon>lamiids</taxon>
        <taxon>Lamiales</taxon>
        <taxon>Gesneriaceae</taxon>
        <taxon>Didymocarpoideae</taxon>
        <taxon>Trichosporeae</taxon>
        <taxon>Loxocarpinae</taxon>
        <taxon>Dorcoceras</taxon>
    </lineage>
</organism>
<evidence type="ECO:0000313" key="2">
    <source>
        <dbReference type="Proteomes" id="UP000250235"/>
    </source>
</evidence>
<sequence length="105" mass="11568">MTDTCCTHAKRHIHMKVYPSASSSPINLSAMASALINNTIQVYFASVQGMEHEGMVSMFEALLASDLSGFLECSSAIYEAVWWSSSEMIQSRMVWLSGLVLISQD</sequence>
<dbReference type="Proteomes" id="UP000250235">
    <property type="component" value="Unassembled WGS sequence"/>
</dbReference>
<name>A0A2Z7CS71_9LAMI</name>
<gene>
    <name evidence="1" type="ORF">F511_20688</name>
</gene>
<proteinExistence type="predicted"/>